<protein>
    <submittedName>
        <fullName evidence="2">Uncharacterized protein</fullName>
    </submittedName>
</protein>
<evidence type="ECO:0000313" key="2">
    <source>
        <dbReference type="EMBL" id="MDX6806329.1"/>
    </source>
</evidence>
<reference evidence="2 3" key="1">
    <citation type="submission" date="2023-11" db="EMBL/GenBank/DDBJ databases">
        <authorList>
            <person name="Bao R."/>
        </authorList>
    </citation>
    <scope>NUCLEOTIDE SEQUENCE [LARGE SCALE GENOMIC DNA]</scope>
    <source>
        <strain evidence="2 3">PJ23</strain>
    </source>
</reference>
<evidence type="ECO:0000256" key="1">
    <source>
        <dbReference type="SAM" id="MobiDB-lite"/>
    </source>
</evidence>
<gene>
    <name evidence="2" type="ORF">SCD90_09645</name>
</gene>
<feature type="region of interest" description="Disordered" evidence="1">
    <location>
        <begin position="1"/>
        <end position="54"/>
    </location>
</feature>
<feature type="compositionally biased region" description="Polar residues" evidence="1">
    <location>
        <begin position="1"/>
        <end position="43"/>
    </location>
</feature>
<organism evidence="2 3">
    <name type="scientific">Terrihabitans rhizophilus</name>
    <dbReference type="NCBI Taxonomy" id="3092662"/>
    <lineage>
        <taxon>Bacteria</taxon>
        <taxon>Pseudomonadati</taxon>
        <taxon>Pseudomonadota</taxon>
        <taxon>Alphaproteobacteria</taxon>
        <taxon>Hyphomicrobiales</taxon>
        <taxon>Terrihabitans</taxon>
    </lineage>
</organism>
<accession>A0ABU4RNA9</accession>
<dbReference type="EMBL" id="JAXAFJ010000005">
    <property type="protein sequence ID" value="MDX6806329.1"/>
    <property type="molecule type" value="Genomic_DNA"/>
</dbReference>
<proteinExistence type="predicted"/>
<comment type="caution">
    <text evidence="2">The sequence shown here is derived from an EMBL/GenBank/DDBJ whole genome shotgun (WGS) entry which is preliminary data.</text>
</comment>
<dbReference type="Proteomes" id="UP001274321">
    <property type="component" value="Unassembled WGS sequence"/>
</dbReference>
<sequence length="54" mass="5690">MEPSIYTQAKNKTIIHKSSTETAKPINESTGPGKKTNPNTSTEKGSGGKGKNSK</sequence>
<keyword evidence="3" id="KW-1185">Reference proteome</keyword>
<evidence type="ECO:0000313" key="3">
    <source>
        <dbReference type="Proteomes" id="UP001274321"/>
    </source>
</evidence>
<name>A0ABU4RNA9_9HYPH</name>
<feature type="compositionally biased region" description="Gly residues" evidence="1">
    <location>
        <begin position="45"/>
        <end position="54"/>
    </location>
</feature>